<reference evidence="1 2" key="1">
    <citation type="submission" date="2018-08" db="EMBL/GenBank/DDBJ databases">
        <title>Mountain-cultivated ginseng endophyte, Burkholderia stabilis and its activity against ginseng root rot disease.</title>
        <authorList>
            <person name="Tapan Kumar M."/>
            <person name="Bae H."/>
            <person name="Shanmugam G."/>
            <person name="Jeon J."/>
        </authorList>
    </citation>
    <scope>NUCLEOTIDE SEQUENCE [LARGE SCALE GENOMIC DNA]</scope>
    <source>
        <strain evidence="1 2">EB159</strain>
    </source>
</reference>
<proteinExistence type="predicted"/>
<evidence type="ECO:0000313" key="1">
    <source>
        <dbReference type="EMBL" id="RXV67121.1"/>
    </source>
</evidence>
<accession>A0A4Q2AE55</accession>
<name>A0A4Q2AE55_9BURK</name>
<dbReference type="EMBL" id="QWEX01000002">
    <property type="protein sequence ID" value="RXV67121.1"/>
    <property type="molecule type" value="Genomic_DNA"/>
</dbReference>
<protein>
    <recommendedName>
        <fullName evidence="3">HNH endonuclease</fullName>
    </recommendedName>
</protein>
<dbReference type="Proteomes" id="UP000289650">
    <property type="component" value="Unassembled WGS sequence"/>
</dbReference>
<gene>
    <name evidence="1" type="ORF">D1006_17605</name>
</gene>
<comment type="caution">
    <text evidence="1">The sequence shown here is derived from an EMBL/GenBank/DDBJ whole genome shotgun (WGS) entry which is preliminary data.</text>
</comment>
<evidence type="ECO:0000313" key="2">
    <source>
        <dbReference type="Proteomes" id="UP000289650"/>
    </source>
</evidence>
<sequence>MRYPGDDGWLGLAITSKKDNVDALQKNAWDLARRYPAYASHIANSANPPPPSQFGGIKNLMADFYENPPSELEKRLITRRREHQLRECPYCGSPGMPDTLDHFMPKDDWPEFAIYPNNLVPQCRACMPIKGHRYYCTTKNDTLFLHPIYHEMLAQLGFRIDIALYQGVPVFAIKFTVLQPLSATEKKRLEVHIEELQLRERITQFCQREYGIWKNEISEHSFSVVKTLGYSLRRYPAFKVGAAPNWAAAFYKGALQNRRFLRHLASFAPLAPAPAVAEPFDELTC</sequence>
<dbReference type="Gene3D" id="1.10.30.50">
    <property type="match status" value="1"/>
</dbReference>
<evidence type="ECO:0008006" key="3">
    <source>
        <dbReference type="Google" id="ProtNLM"/>
    </source>
</evidence>
<organism evidence="1 2">
    <name type="scientific">Burkholderia stabilis</name>
    <dbReference type="NCBI Taxonomy" id="95485"/>
    <lineage>
        <taxon>Bacteria</taxon>
        <taxon>Pseudomonadati</taxon>
        <taxon>Pseudomonadota</taxon>
        <taxon>Betaproteobacteria</taxon>
        <taxon>Burkholderiales</taxon>
        <taxon>Burkholderiaceae</taxon>
        <taxon>Burkholderia</taxon>
        <taxon>Burkholderia cepacia complex</taxon>
    </lineage>
</organism>
<dbReference type="AlphaFoldDB" id="A0A4Q2AE55"/>